<dbReference type="EMBL" id="LJIG01022495">
    <property type="protein sequence ID" value="KRT80274.1"/>
    <property type="molecule type" value="Genomic_DNA"/>
</dbReference>
<keyword evidence="15" id="KW-1133">Transmembrane helix</keyword>
<keyword evidence="11 14" id="KW-0503">Monooxygenase</keyword>
<dbReference type="OrthoDB" id="2789670at2759"/>
<evidence type="ECO:0000313" key="17">
    <source>
        <dbReference type="Proteomes" id="UP000051574"/>
    </source>
</evidence>
<evidence type="ECO:0000256" key="10">
    <source>
        <dbReference type="ARBA" id="ARBA00023004"/>
    </source>
</evidence>
<evidence type="ECO:0000256" key="5">
    <source>
        <dbReference type="ARBA" id="ARBA00022617"/>
    </source>
</evidence>
<comment type="similarity">
    <text evidence="4 14">Belongs to the cytochrome P450 family.</text>
</comment>
<dbReference type="PANTHER" id="PTHR24292:SF100">
    <property type="entry name" value="CYTOCHROME P450 6A16, ISOFORM B-RELATED"/>
    <property type="match status" value="1"/>
</dbReference>
<gene>
    <name evidence="16" type="ORF">AMK59_6926</name>
</gene>
<evidence type="ECO:0000256" key="8">
    <source>
        <dbReference type="ARBA" id="ARBA00022848"/>
    </source>
</evidence>
<name>A0A0T6AYY8_9SCAR</name>
<accession>A0A0T6AYY8</accession>
<organism evidence="16 17">
    <name type="scientific">Oryctes borbonicus</name>
    <dbReference type="NCBI Taxonomy" id="1629725"/>
    <lineage>
        <taxon>Eukaryota</taxon>
        <taxon>Metazoa</taxon>
        <taxon>Ecdysozoa</taxon>
        <taxon>Arthropoda</taxon>
        <taxon>Hexapoda</taxon>
        <taxon>Insecta</taxon>
        <taxon>Pterygota</taxon>
        <taxon>Neoptera</taxon>
        <taxon>Endopterygota</taxon>
        <taxon>Coleoptera</taxon>
        <taxon>Polyphaga</taxon>
        <taxon>Scarabaeiformia</taxon>
        <taxon>Scarabaeidae</taxon>
        <taxon>Dynastinae</taxon>
        <taxon>Oryctes</taxon>
    </lineage>
</organism>
<keyword evidence="17" id="KW-1185">Reference proteome</keyword>
<dbReference type="InterPro" id="IPR017972">
    <property type="entry name" value="Cyt_P450_CS"/>
</dbReference>
<dbReference type="InterPro" id="IPR002401">
    <property type="entry name" value="Cyt_P450_E_grp-I"/>
</dbReference>
<dbReference type="PROSITE" id="PS00086">
    <property type="entry name" value="CYTOCHROME_P450"/>
    <property type="match status" value="1"/>
</dbReference>
<evidence type="ECO:0000256" key="4">
    <source>
        <dbReference type="ARBA" id="ARBA00010617"/>
    </source>
</evidence>
<dbReference type="GO" id="GO:0005789">
    <property type="term" value="C:endoplasmic reticulum membrane"/>
    <property type="evidence" value="ECO:0007669"/>
    <property type="project" value="UniProtKB-SubCell"/>
</dbReference>
<proteinExistence type="inferred from homology"/>
<keyword evidence="10 13" id="KW-0408">Iron</keyword>
<dbReference type="PANTHER" id="PTHR24292">
    <property type="entry name" value="CYTOCHROME P450"/>
    <property type="match status" value="1"/>
</dbReference>
<evidence type="ECO:0000256" key="14">
    <source>
        <dbReference type="RuleBase" id="RU000461"/>
    </source>
</evidence>
<evidence type="ECO:0000313" key="16">
    <source>
        <dbReference type="EMBL" id="KRT80274.1"/>
    </source>
</evidence>
<keyword evidence="7" id="KW-0256">Endoplasmic reticulum</keyword>
<evidence type="ECO:0000256" key="13">
    <source>
        <dbReference type="PIRSR" id="PIRSR602401-1"/>
    </source>
</evidence>
<evidence type="ECO:0000256" key="11">
    <source>
        <dbReference type="ARBA" id="ARBA00023033"/>
    </source>
</evidence>
<evidence type="ECO:0000256" key="3">
    <source>
        <dbReference type="ARBA" id="ARBA00004406"/>
    </source>
</evidence>
<dbReference type="GO" id="GO:0005506">
    <property type="term" value="F:iron ion binding"/>
    <property type="evidence" value="ECO:0007669"/>
    <property type="project" value="InterPro"/>
</dbReference>
<evidence type="ECO:0000256" key="7">
    <source>
        <dbReference type="ARBA" id="ARBA00022824"/>
    </source>
</evidence>
<dbReference type="SUPFAM" id="SSF48264">
    <property type="entry name" value="Cytochrome P450"/>
    <property type="match status" value="1"/>
</dbReference>
<evidence type="ECO:0000256" key="1">
    <source>
        <dbReference type="ARBA" id="ARBA00001971"/>
    </source>
</evidence>
<dbReference type="GO" id="GO:0004497">
    <property type="term" value="F:monooxygenase activity"/>
    <property type="evidence" value="ECO:0007669"/>
    <property type="project" value="UniProtKB-KW"/>
</dbReference>
<protein>
    <submittedName>
        <fullName evidence="16">Cytochrome P450</fullName>
    </submittedName>
</protein>
<evidence type="ECO:0000256" key="9">
    <source>
        <dbReference type="ARBA" id="ARBA00023002"/>
    </source>
</evidence>
<dbReference type="GO" id="GO:0020037">
    <property type="term" value="F:heme binding"/>
    <property type="evidence" value="ECO:0007669"/>
    <property type="project" value="InterPro"/>
</dbReference>
<dbReference type="CDD" id="cd11056">
    <property type="entry name" value="CYP6-like"/>
    <property type="match status" value="1"/>
</dbReference>
<evidence type="ECO:0000256" key="6">
    <source>
        <dbReference type="ARBA" id="ARBA00022723"/>
    </source>
</evidence>
<feature type="binding site" description="axial binding residue" evidence="13">
    <location>
        <position position="451"/>
    </location>
    <ligand>
        <name>heme</name>
        <dbReference type="ChEBI" id="CHEBI:30413"/>
    </ligand>
    <ligandPart>
        <name>Fe</name>
        <dbReference type="ChEBI" id="CHEBI:18248"/>
    </ligandPart>
</feature>
<sequence>MFWWNLFLNIFGIFVATLILIVVFYKRRYNHWKDLGIEYLQPSFFYGNIKENIHGKKALGTILAEFYNTMRARNLQHAGSYMFHIPVFVAIDLELIKKIMQVDFPHFTDHGGYLNEKDDPLSAHLAALGGQRWRELRVKLTPTFTTGKMKLMFPIIVQIAQELIKVLEKECQNVPIEAKDISARYTTDVIGTCAFGIDCNSLRDPKTEFRVKGSRLFDLNRKEQLANFISFMFPKFAKFLGLRLFPKEGTDFFWKIIKETADYREQNGIRRNDAFQLLLDMKINEETDTTDSDTMLTFKELAAQAFVFFIGGFETSSTMMSFALLEIALNQDVQDKLREEINTVLKRYDDKMEYESLAEMRYLDMVINETLRKYPPIPVQSRECTKDYPIPNTDVIMPKRQFIFIPVQGIHHDPEYYPDPEKFDPTRFSDENKKSIPQFAFLPFGEGPRVCLGQRFALMQSKVGLAFIVKNYKLKINTKTELPVRMDPVKFFTGTIGGLWVDMEKIK</sequence>
<comment type="cofactor">
    <cofactor evidence="1 13">
        <name>heme</name>
        <dbReference type="ChEBI" id="CHEBI:30413"/>
    </cofactor>
</comment>
<evidence type="ECO:0000256" key="2">
    <source>
        <dbReference type="ARBA" id="ARBA00004174"/>
    </source>
</evidence>
<comment type="subcellular location">
    <subcellularLocation>
        <location evidence="3">Endoplasmic reticulum membrane</location>
        <topology evidence="3">Peripheral membrane protein</topology>
    </subcellularLocation>
    <subcellularLocation>
        <location evidence="2">Microsome membrane</location>
        <topology evidence="2">Peripheral membrane protein</topology>
    </subcellularLocation>
</comment>
<feature type="transmembrane region" description="Helical" evidence="15">
    <location>
        <begin position="6"/>
        <end position="25"/>
    </location>
</feature>
<dbReference type="InterPro" id="IPR001128">
    <property type="entry name" value="Cyt_P450"/>
</dbReference>
<dbReference type="Pfam" id="PF00067">
    <property type="entry name" value="p450"/>
    <property type="match status" value="1"/>
</dbReference>
<keyword evidence="9 14" id="KW-0560">Oxidoreductase</keyword>
<keyword evidence="5 13" id="KW-0349">Heme</keyword>
<comment type="caution">
    <text evidence="16">The sequence shown here is derived from an EMBL/GenBank/DDBJ whole genome shotgun (WGS) entry which is preliminary data.</text>
</comment>
<dbReference type="Proteomes" id="UP000051574">
    <property type="component" value="Unassembled WGS sequence"/>
</dbReference>
<keyword evidence="15" id="KW-0812">Transmembrane</keyword>
<dbReference type="InterPro" id="IPR036396">
    <property type="entry name" value="Cyt_P450_sf"/>
</dbReference>
<keyword evidence="6 13" id="KW-0479">Metal-binding</keyword>
<dbReference type="AlphaFoldDB" id="A0A0T6AYY8"/>
<keyword evidence="12 15" id="KW-0472">Membrane</keyword>
<dbReference type="PRINTS" id="PR00463">
    <property type="entry name" value="EP450I"/>
</dbReference>
<dbReference type="GO" id="GO:0016705">
    <property type="term" value="F:oxidoreductase activity, acting on paired donors, with incorporation or reduction of molecular oxygen"/>
    <property type="evidence" value="ECO:0007669"/>
    <property type="project" value="InterPro"/>
</dbReference>
<dbReference type="PRINTS" id="PR00385">
    <property type="entry name" value="P450"/>
</dbReference>
<evidence type="ECO:0000256" key="12">
    <source>
        <dbReference type="ARBA" id="ARBA00023136"/>
    </source>
</evidence>
<dbReference type="InterPro" id="IPR050476">
    <property type="entry name" value="Insect_CytP450_Detox"/>
</dbReference>
<evidence type="ECO:0000256" key="15">
    <source>
        <dbReference type="SAM" id="Phobius"/>
    </source>
</evidence>
<dbReference type="Gene3D" id="1.10.630.10">
    <property type="entry name" value="Cytochrome P450"/>
    <property type="match status" value="1"/>
</dbReference>
<dbReference type="FunFam" id="1.10.630.10:FF:000042">
    <property type="entry name" value="Cytochrome P450"/>
    <property type="match status" value="1"/>
</dbReference>
<keyword evidence="8" id="KW-0492">Microsome</keyword>
<reference evidence="16 17" key="1">
    <citation type="submission" date="2015-09" db="EMBL/GenBank/DDBJ databases">
        <title>Draft genome of the scarab beetle Oryctes borbonicus.</title>
        <authorList>
            <person name="Meyer J.M."/>
            <person name="Markov G.V."/>
            <person name="Baskaran P."/>
            <person name="Herrmann M."/>
            <person name="Sommer R.J."/>
            <person name="Roedelsperger C."/>
        </authorList>
    </citation>
    <scope>NUCLEOTIDE SEQUENCE [LARGE SCALE GENOMIC DNA]</scope>
    <source>
        <strain evidence="16">OB123</strain>
        <tissue evidence="16">Whole animal</tissue>
    </source>
</reference>